<reference evidence="6 7" key="1">
    <citation type="journal article" date="2019" name="Int. J. Syst. Evol. Microbiol.">
        <title>The Global Catalogue of Microorganisms (GCM) 10K type strain sequencing project: providing services to taxonomists for standard genome sequencing and annotation.</title>
        <authorList>
            <consortium name="The Broad Institute Genomics Platform"/>
            <consortium name="The Broad Institute Genome Sequencing Center for Infectious Disease"/>
            <person name="Wu L."/>
            <person name="Ma J."/>
        </authorList>
    </citation>
    <scope>NUCLEOTIDE SEQUENCE [LARGE SCALE GENOMIC DNA]</scope>
    <source>
        <strain evidence="6 7">JCM 13850</strain>
    </source>
</reference>
<protein>
    <recommendedName>
        <fullName evidence="3">citrate synthase (unknown stereospecificity)</fullName>
        <ecNumber evidence="3">2.3.3.16</ecNumber>
    </recommendedName>
</protein>
<dbReference type="Pfam" id="PF00285">
    <property type="entry name" value="Citrate_synt"/>
    <property type="match status" value="1"/>
</dbReference>
<dbReference type="PRINTS" id="PR00143">
    <property type="entry name" value="CITRTSNTHASE"/>
</dbReference>
<evidence type="ECO:0000256" key="5">
    <source>
        <dbReference type="SAM" id="MobiDB-lite"/>
    </source>
</evidence>
<dbReference type="PANTHER" id="PTHR11739:SF4">
    <property type="entry name" value="CITRATE SYNTHASE, PEROXISOMAL"/>
    <property type="match status" value="1"/>
</dbReference>
<dbReference type="EC" id="2.3.3.16" evidence="3"/>
<comment type="similarity">
    <text evidence="2">Belongs to the citrate synthase family.</text>
</comment>
<gene>
    <name evidence="6" type="ORF">GCM10009727_38050</name>
</gene>
<dbReference type="SUPFAM" id="SSF46955">
    <property type="entry name" value="Putative DNA-binding domain"/>
    <property type="match status" value="1"/>
</dbReference>
<evidence type="ECO:0000256" key="3">
    <source>
        <dbReference type="ARBA" id="ARBA00012972"/>
    </source>
</evidence>
<dbReference type="InterPro" id="IPR009061">
    <property type="entry name" value="DNA-bd_dom_put_sf"/>
</dbReference>
<keyword evidence="7" id="KW-1185">Reference proteome</keyword>
<evidence type="ECO:0000256" key="1">
    <source>
        <dbReference type="ARBA" id="ARBA00005163"/>
    </source>
</evidence>
<dbReference type="PANTHER" id="PTHR11739">
    <property type="entry name" value="CITRATE SYNTHASE"/>
    <property type="match status" value="1"/>
</dbReference>
<evidence type="ECO:0000313" key="7">
    <source>
        <dbReference type="Proteomes" id="UP001501020"/>
    </source>
</evidence>
<dbReference type="Gene3D" id="1.10.230.10">
    <property type="entry name" value="Cytochrome P450-Terp, domain 2"/>
    <property type="match status" value="1"/>
</dbReference>
<keyword evidence="4" id="KW-0808">Transferase</keyword>
<accession>A0ABN2ZE50</accession>
<dbReference type="Proteomes" id="UP001501020">
    <property type="component" value="Unassembled WGS sequence"/>
</dbReference>
<evidence type="ECO:0000256" key="4">
    <source>
        <dbReference type="ARBA" id="ARBA00022679"/>
    </source>
</evidence>
<dbReference type="EMBL" id="BAAAMR010000031">
    <property type="protein sequence ID" value="GAA2140806.1"/>
    <property type="molecule type" value="Genomic_DNA"/>
</dbReference>
<dbReference type="InterPro" id="IPR002020">
    <property type="entry name" value="Citrate_synthase"/>
</dbReference>
<dbReference type="InterPro" id="IPR036969">
    <property type="entry name" value="Citrate_synthase_sf"/>
</dbReference>
<evidence type="ECO:0000256" key="2">
    <source>
        <dbReference type="ARBA" id="ARBA00010566"/>
    </source>
</evidence>
<organism evidence="6 7">
    <name type="scientific">Actinomadura napierensis</name>
    <dbReference type="NCBI Taxonomy" id="267854"/>
    <lineage>
        <taxon>Bacteria</taxon>
        <taxon>Bacillati</taxon>
        <taxon>Actinomycetota</taxon>
        <taxon>Actinomycetes</taxon>
        <taxon>Streptosporangiales</taxon>
        <taxon>Thermomonosporaceae</taxon>
        <taxon>Actinomadura</taxon>
    </lineage>
</organism>
<dbReference type="InterPro" id="IPR016143">
    <property type="entry name" value="Citrate_synth-like_sm_a-sub"/>
</dbReference>
<comment type="pathway">
    <text evidence="1">Carbohydrate metabolism; tricarboxylic acid cycle.</text>
</comment>
<dbReference type="SUPFAM" id="SSF48256">
    <property type="entry name" value="Citrate synthase"/>
    <property type="match status" value="1"/>
</dbReference>
<sequence length="436" mass="45494">MGQDDQVGGWIDAAAAAERLGVKPATLYAYVSRGVLRRRHAPDGRRSLFDAAQVEELARRGKPRRGPGPGELAIESAITALGADRPYYRGRDVLDLAESGAFEDVAGWLWTGRDGAGEEPWRARDEGVAAAVAAQSGLPAGLLPLDRLQLIVTALAAADPLRHHLDLEGVTGTARSLIAGLVEALPPVNPRSLAASRRLERSHNDDSPQLNEEGVAARLWGRLCPRPPEAGTLRALEAALILLADHELAASTLAARVAASVRADPYSVVASGLGVLSGPLHGGASYGAERLLAEVTDPASAVQVIGGRLRAGERIPGFGHVVYKSGDGRATLLLDLVRAAAPGHPRLAAAEAVLDEASRRRLPTANIDFAVAVLGAVAGFVPGAGEAVFAVARTAGWIAHALEEYGGAHPLRPRAVYTGPPLPDAASAPRRPGRKR</sequence>
<feature type="region of interest" description="Disordered" evidence="5">
    <location>
        <begin position="416"/>
        <end position="436"/>
    </location>
</feature>
<comment type="caution">
    <text evidence="6">The sequence shown here is derived from an EMBL/GenBank/DDBJ whole genome shotgun (WGS) entry which is preliminary data.</text>
</comment>
<dbReference type="InterPro" id="IPR016142">
    <property type="entry name" value="Citrate_synth-like_lrg_a-sub"/>
</dbReference>
<proteinExistence type="inferred from homology"/>
<evidence type="ECO:0000313" key="6">
    <source>
        <dbReference type="EMBL" id="GAA2140806.1"/>
    </source>
</evidence>
<dbReference type="Gene3D" id="1.10.580.10">
    <property type="entry name" value="Citrate Synthase, domain 1"/>
    <property type="match status" value="1"/>
</dbReference>
<name>A0ABN2ZE50_9ACTN</name>